<gene>
    <name evidence="1" type="ORF">BN1180_00992</name>
</gene>
<comment type="caution">
    <text evidence="1">The sequence shown here is derived from an EMBL/GenBank/DDBJ whole genome shotgun (WGS) entry which is preliminary data.</text>
</comment>
<dbReference type="EMBL" id="CCXW01000001">
    <property type="protein sequence ID" value="CEG30860.1"/>
    <property type="molecule type" value="Genomic_DNA"/>
</dbReference>
<reference evidence="1 2" key="1">
    <citation type="journal article" date="2014" name="Genome Announc.">
        <title>Genome Sequence of Bacillus simplex Strain P558, Isolated from a Human Fecal Sample.</title>
        <authorList>
            <person name="Croce O."/>
            <person name="Hugon P."/>
            <person name="Lagier J.C."/>
            <person name="Bibi F."/>
            <person name="Robert C."/>
            <person name="Azhar E.I."/>
            <person name="Raoult D."/>
            <person name="Fournier P.E."/>
        </authorList>
    </citation>
    <scope>NUCLEOTIDE SEQUENCE [LARGE SCALE GENOMIC DNA]</scope>
    <source>
        <strain evidence="1 2">P558</strain>
    </source>
</reference>
<evidence type="ECO:0000313" key="1">
    <source>
        <dbReference type="EMBL" id="CEG30860.1"/>
    </source>
</evidence>
<organism evidence="1 2">
    <name type="scientific">Peribacillus simplex</name>
    <dbReference type="NCBI Taxonomy" id="1478"/>
    <lineage>
        <taxon>Bacteria</taxon>
        <taxon>Bacillati</taxon>
        <taxon>Bacillota</taxon>
        <taxon>Bacilli</taxon>
        <taxon>Bacillales</taxon>
        <taxon>Bacillaceae</taxon>
        <taxon>Peribacillus</taxon>
    </lineage>
</organism>
<name>A0AAN2PG48_9BACI</name>
<proteinExistence type="predicted"/>
<sequence>MKAIKDLEDAGYIESVIMGSPSKKYFHITDKIVQHLLPKVVVSSDKRADLNEENEQGTSAQKQSEDFLSYDKCVTLAITKEQSKPVQKLPAYKRKNKKEQYKNINNYFVNKKSVNNDEIINKLILNID</sequence>
<accession>A0AAN2PG48</accession>
<evidence type="ECO:0000313" key="2">
    <source>
        <dbReference type="Proteomes" id="UP000182110"/>
    </source>
</evidence>
<protein>
    <submittedName>
        <fullName evidence="1">Uncharacterized protein</fullName>
    </submittedName>
</protein>
<keyword evidence="2" id="KW-1185">Reference proteome</keyword>
<dbReference type="AlphaFoldDB" id="A0AAN2PG48"/>
<dbReference type="Proteomes" id="UP000182110">
    <property type="component" value="Unassembled WGS sequence"/>
</dbReference>